<organism evidence="1 2">
    <name type="scientific">Speluncibacter jeojiensis</name>
    <dbReference type="NCBI Taxonomy" id="2710754"/>
    <lineage>
        <taxon>Bacteria</taxon>
        <taxon>Bacillati</taxon>
        <taxon>Actinomycetota</taxon>
        <taxon>Actinomycetes</taxon>
        <taxon>Mycobacteriales</taxon>
        <taxon>Speluncibacteraceae</taxon>
        <taxon>Speluncibacter</taxon>
    </lineage>
</organism>
<proteinExistence type="predicted"/>
<dbReference type="RefSeq" id="WP_332520851.1">
    <property type="nucleotide sequence ID" value="NZ_JANRHA010000028.1"/>
</dbReference>
<protein>
    <submittedName>
        <fullName evidence="1">Winged helix-turn-helix domain-containing protein</fullName>
    </submittedName>
</protein>
<dbReference type="EMBL" id="JANRHA010000028">
    <property type="protein sequence ID" value="MDG3017203.1"/>
    <property type="molecule type" value="Genomic_DNA"/>
</dbReference>
<gene>
    <name evidence="1" type="ORF">NVS88_21845</name>
</gene>
<comment type="caution">
    <text evidence="1">The sequence shown here is derived from an EMBL/GenBank/DDBJ whole genome shotgun (WGS) entry which is preliminary data.</text>
</comment>
<accession>A0A9X4M365</accession>
<name>A0A9X4M365_9ACTN</name>
<evidence type="ECO:0000313" key="1">
    <source>
        <dbReference type="EMBL" id="MDG3017203.1"/>
    </source>
</evidence>
<evidence type="ECO:0000313" key="2">
    <source>
        <dbReference type="Proteomes" id="UP001152755"/>
    </source>
</evidence>
<dbReference type="AlphaFoldDB" id="A0A9X4M365"/>
<dbReference type="Proteomes" id="UP001152755">
    <property type="component" value="Unassembled WGS sequence"/>
</dbReference>
<keyword evidence="2" id="KW-1185">Reference proteome</keyword>
<reference evidence="1" key="1">
    <citation type="submission" date="2022-08" db="EMBL/GenBank/DDBJ databases">
        <title>Genome analysis of Corynebacteriales strain.</title>
        <authorList>
            <person name="Lee S.D."/>
        </authorList>
    </citation>
    <scope>NUCLEOTIDE SEQUENCE</scope>
    <source>
        <strain evidence="1">D3-21</strain>
    </source>
</reference>
<sequence>MTTIDGHAEQELVRIAARYRVEDLALNRAIYRASHEAGLSQRQISARVGGHSQATIQRILARFAENPALLQETPAEVIDKRDAGLIDAAAMMETLLNWPYTFGDVPHVDGVATDSYTTGKLGRG</sequence>